<evidence type="ECO:0000259" key="1">
    <source>
        <dbReference type="Pfam" id="PF00561"/>
    </source>
</evidence>
<evidence type="ECO:0000313" key="4">
    <source>
        <dbReference type="Proteomes" id="UP000054623"/>
    </source>
</evidence>
<dbReference type="EMBL" id="LOCK01000050">
    <property type="protein sequence ID" value="KTE89990.1"/>
    <property type="molecule type" value="Genomic_DNA"/>
</dbReference>
<dbReference type="Pfam" id="PF00561">
    <property type="entry name" value="Abhydrolase_1"/>
    <property type="match status" value="1"/>
</dbReference>
<dbReference type="PATRIC" id="fig|49338.4.peg.3294"/>
<gene>
    <name evidence="3" type="ORF">AT727_08660</name>
    <name evidence="2" type="ORF">DPCES_3057</name>
</gene>
<reference evidence="2" key="1">
    <citation type="submission" date="2014-07" db="EMBL/GenBank/DDBJ databases">
        <authorList>
            <person name="Hornung V.Bastian."/>
        </authorList>
    </citation>
    <scope>NUCLEOTIDE SEQUENCE</scope>
    <source>
        <strain evidence="2">PCE-S</strain>
    </source>
</reference>
<name>A0A098B248_DESHA</name>
<dbReference type="InterPro" id="IPR029058">
    <property type="entry name" value="AB_hydrolase_fold"/>
</dbReference>
<keyword evidence="2" id="KW-0378">Hydrolase</keyword>
<sequence length="388" mass="43403">METLEFRTGTYPLHHDPNFNYQLNRAVMLSGGALDEIRSVTNQIKDIPTWIETLLSLADKAKAEKRTPNALAYIRAAEFFMNESNTAKETLYREYKALFYEVHGGFIDSQGIKRIDIGYEKGSLPVFYAAPETGSLGTLVIHGGFDSYMEEFLPALLYCKELGFAVYLFEGPGQGECIHKQKIPFTLDWHKPVGAVLNYFGLEDVTLIGISLGSLLALRAAAWEKRIKRVVAWSIMENFYDVLLSSRPKALRVVLDSLIKAHAKGAVNSLAKTMMEKEPYAAWGIEQGKYVFGQPSAYDFLAEAKKYNLCSLSGQITQDVLLLGAAEDHFIPLSMYKNEIDCLTKVKSLTFRLFTKEESAESHCNIGNMPLALNTICSWITAMETPGL</sequence>
<proteinExistence type="predicted"/>
<dbReference type="OrthoDB" id="9812921at2"/>
<organism evidence="2">
    <name type="scientific">Desulfitobacterium hafniense</name>
    <name type="common">Desulfitobacterium frappieri</name>
    <dbReference type="NCBI Taxonomy" id="49338"/>
    <lineage>
        <taxon>Bacteria</taxon>
        <taxon>Bacillati</taxon>
        <taxon>Bacillota</taxon>
        <taxon>Clostridia</taxon>
        <taxon>Eubacteriales</taxon>
        <taxon>Desulfitobacteriaceae</taxon>
        <taxon>Desulfitobacterium</taxon>
    </lineage>
</organism>
<dbReference type="Gene3D" id="3.40.50.1820">
    <property type="entry name" value="alpha/beta hydrolase"/>
    <property type="match status" value="1"/>
</dbReference>
<dbReference type="AlphaFoldDB" id="A0A098B248"/>
<dbReference type="EMBL" id="LK996017">
    <property type="protein sequence ID" value="CDX02944.1"/>
    <property type="molecule type" value="Genomic_DNA"/>
</dbReference>
<dbReference type="SUPFAM" id="SSF53474">
    <property type="entry name" value="alpha/beta-Hydrolases"/>
    <property type="match status" value="1"/>
</dbReference>
<accession>A0A098B248</accession>
<reference evidence="3 4" key="2">
    <citation type="submission" date="2015-12" db="EMBL/GenBank/DDBJ databases">
        <title>Draft Genome Sequence of Desulfitobacterium hafniense Strain DH, a Sulfate-reducing Bacterium Isolated from Paddy Soils.</title>
        <authorList>
            <person name="Bao P."/>
            <person name="Zhang X."/>
            <person name="Li G."/>
        </authorList>
    </citation>
    <scope>NUCLEOTIDE SEQUENCE [LARGE SCALE GENOMIC DNA]</scope>
    <source>
        <strain evidence="3 4">DH</strain>
    </source>
</reference>
<protein>
    <submittedName>
        <fullName evidence="2">Alpha/beta fold hydrolase</fullName>
    </submittedName>
</protein>
<feature type="domain" description="AB hydrolase-1" evidence="1">
    <location>
        <begin position="139"/>
        <end position="242"/>
    </location>
</feature>
<dbReference type="InterPro" id="IPR000073">
    <property type="entry name" value="AB_hydrolase_1"/>
</dbReference>
<evidence type="ECO:0000313" key="3">
    <source>
        <dbReference type="EMBL" id="KTE89990.1"/>
    </source>
</evidence>
<dbReference type="Proteomes" id="UP000054623">
    <property type="component" value="Unassembled WGS sequence"/>
</dbReference>
<dbReference type="RefSeq" id="WP_058491670.1">
    <property type="nucleotide sequence ID" value="NZ_LK996017.1"/>
</dbReference>
<dbReference type="GO" id="GO:0016787">
    <property type="term" value="F:hydrolase activity"/>
    <property type="evidence" value="ECO:0007669"/>
    <property type="project" value="UniProtKB-KW"/>
</dbReference>
<evidence type="ECO:0000313" key="2">
    <source>
        <dbReference type="EMBL" id="CDX02944.1"/>
    </source>
</evidence>